<dbReference type="Gene3D" id="1.10.10.10">
    <property type="entry name" value="Winged helix-like DNA-binding domain superfamily/Winged helix DNA-binding domain"/>
    <property type="match status" value="1"/>
</dbReference>
<dbReference type="Proteomes" id="UP000250272">
    <property type="component" value="Chromosome"/>
</dbReference>
<feature type="domain" description="Csa3 N-terminal" evidence="2">
    <location>
        <begin position="2"/>
        <end position="125"/>
    </location>
</feature>
<dbReference type="KEGG" id="tbs:A3L01_02285"/>
<evidence type="ECO:0000313" key="4">
    <source>
        <dbReference type="Proteomes" id="UP000250272"/>
    </source>
</evidence>
<accession>A0A2Z2MED8</accession>
<dbReference type="NCBIfam" id="TIGR01884">
    <property type="entry name" value="cas_HTH"/>
    <property type="match status" value="1"/>
</dbReference>
<gene>
    <name evidence="3" type="ORF">A3L01_02285</name>
</gene>
<dbReference type="SUPFAM" id="SSF46785">
    <property type="entry name" value="Winged helix' DNA-binding domain"/>
    <property type="match status" value="1"/>
</dbReference>
<dbReference type="EMBL" id="CP015101">
    <property type="protein sequence ID" value="ASJ04246.1"/>
    <property type="molecule type" value="Genomic_DNA"/>
</dbReference>
<dbReference type="OrthoDB" id="97174at2157"/>
<sequence length="225" mass="24847">MLVVFPVGFDEKFIVRALVRRREGIDGLEPGDRLLAVVPEGYRREQRTVNAIEAIKGITSPVVGEGNVFVLEVPVKGEDMVITIKREIEKRLTDDRLILAVLSGGMRPILVSTLLALLGVKDARVIVESDFENLSGHISLELGPFLAPHNRRWEKILCGLLEGKSVRTVAKELGVSPATVSNELKGMARYHLVRAEKPDGRVPKYLVTRAGKTYLKIVGSECIET</sequence>
<feature type="domain" description="Transposase IS30-like HTH" evidence="1">
    <location>
        <begin position="154"/>
        <end position="185"/>
    </location>
</feature>
<dbReference type="Gene3D" id="3.40.50.11700">
    <property type="match status" value="1"/>
</dbReference>
<evidence type="ECO:0000313" key="3">
    <source>
        <dbReference type="EMBL" id="ASJ04246.1"/>
    </source>
</evidence>
<proteinExistence type="predicted"/>
<dbReference type="InterPro" id="IPR054588">
    <property type="entry name" value="Csa3_N"/>
</dbReference>
<dbReference type="InterPro" id="IPR010163">
    <property type="entry name" value="Csa3"/>
</dbReference>
<evidence type="ECO:0000259" key="2">
    <source>
        <dbReference type="Pfam" id="PF22662"/>
    </source>
</evidence>
<evidence type="ECO:0000259" key="1">
    <source>
        <dbReference type="Pfam" id="PF13936"/>
    </source>
</evidence>
<keyword evidence="4" id="KW-1185">Reference proteome</keyword>
<dbReference type="Pfam" id="PF22662">
    <property type="entry name" value="Csa3_N"/>
    <property type="match status" value="1"/>
</dbReference>
<protein>
    <submittedName>
        <fullName evidence="3">CRISPR-associated transcriptional regulator Csa3</fullName>
    </submittedName>
</protein>
<dbReference type="InterPro" id="IPR025246">
    <property type="entry name" value="IS30-like_HTH"/>
</dbReference>
<organism evidence="3 4">
    <name type="scientific">Thermococcus barossii</name>
    <dbReference type="NCBI Taxonomy" id="54077"/>
    <lineage>
        <taxon>Archaea</taxon>
        <taxon>Methanobacteriati</taxon>
        <taxon>Methanobacteriota</taxon>
        <taxon>Thermococci</taxon>
        <taxon>Thermococcales</taxon>
        <taxon>Thermococcaceae</taxon>
        <taxon>Thermococcus</taxon>
    </lineage>
</organism>
<dbReference type="InterPro" id="IPR036388">
    <property type="entry name" value="WH-like_DNA-bd_sf"/>
</dbReference>
<dbReference type="AlphaFoldDB" id="A0A2Z2MED8"/>
<dbReference type="Pfam" id="PF13936">
    <property type="entry name" value="HTH_38"/>
    <property type="match status" value="1"/>
</dbReference>
<reference evidence="3 4" key="1">
    <citation type="submission" date="2016-04" db="EMBL/GenBank/DDBJ databases">
        <title>Complete genome sequence of Thermococcus barossii type strain SHCK-94.</title>
        <authorList>
            <person name="Oger P.M."/>
        </authorList>
    </citation>
    <scope>NUCLEOTIDE SEQUENCE [LARGE SCALE GENOMIC DNA]</scope>
    <source>
        <strain evidence="3 4">SHCK-94</strain>
    </source>
</reference>
<name>A0A2Z2MED8_9EURY</name>
<dbReference type="InterPro" id="IPR036390">
    <property type="entry name" value="WH_DNA-bd_sf"/>
</dbReference>